<evidence type="ECO:0000256" key="1">
    <source>
        <dbReference type="SAM" id="Phobius"/>
    </source>
</evidence>
<evidence type="ECO:0000313" key="2">
    <source>
        <dbReference type="EMBL" id="SDE69366.1"/>
    </source>
</evidence>
<dbReference type="Pfam" id="PF12277">
    <property type="entry name" value="DUF3618"/>
    <property type="match status" value="1"/>
</dbReference>
<keyword evidence="1" id="KW-0812">Transmembrane</keyword>
<proteinExistence type="predicted"/>
<dbReference type="Proteomes" id="UP000198546">
    <property type="component" value="Chromosome i"/>
</dbReference>
<protein>
    <recommendedName>
        <fullName evidence="4">DUF3618 domain-containing protein</fullName>
    </recommendedName>
</protein>
<gene>
    <name evidence="2" type="ORF">SAMN04489747_4104</name>
</gene>
<evidence type="ECO:0008006" key="4">
    <source>
        <dbReference type="Google" id="ProtNLM"/>
    </source>
</evidence>
<keyword evidence="1" id="KW-0472">Membrane</keyword>
<dbReference type="STRING" id="675864.SAMN04489747_4104"/>
<keyword evidence="3" id="KW-1185">Reference proteome</keyword>
<dbReference type="OrthoDB" id="3728653at2"/>
<sequence length="100" mass="10979">MAKSKSDPKVTAEQARADIAAARARLSGDVRELIDDVHPKRVVQRQVEDAKSAARTELETAKAQIKDEHGWRWDRVALVGGALAGLAVLVTVIKLLTRKR</sequence>
<dbReference type="InterPro" id="IPR022062">
    <property type="entry name" value="DUF3618"/>
</dbReference>
<accession>A0A1G7F0X1</accession>
<dbReference type="AlphaFoldDB" id="A0A1G7F0X1"/>
<dbReference type="RefSeq" id="WP_090596052.1">
    <property type="nucleotide sequence ID" value="NZ_LT629688.1"/>
</dbReference>
<feature type="transmembrane region" description="Helical" evidence="1">
    <location>
        <begin position="76"/>
        <end position="96"/>
    </location>
</feature>
<dbReference type="EMBL" id="LT629688">
    <property type="protein sequence ID" value="SDE69366.1"/>
    <property type="molecule type" value="Genomic_DNA"/>
</dbReference>
<evidence type="ECO:0000313" key="3">
    <source>
        <dbReference type="Proteomes" id="UP000198546"/>
    </source>
</evidence>
<keyword evidence="1" id="KW-1133">Transmembrane helix</keyword>
<organism evidence="2 3">
    <name type="scientific">Auraticoccus monumenti</name>
    <dbReference type="NCBI Taxonomy" id="675864"/>
    <lineage>
        <taxon>Bacteria</taxon>
        <taxon>Bacillati</taxon>
        <taxon>Actinomycetota</taxon>
        <taxon>Actinomycetes</taxon>
        <taxon>Propionibacteriales</taxon>
        <taxon>Propionibacteriaceae</taxon>
        <taxon>Auraticoccus</taxon>
    </lineage>
</organism>
<reference evidence="2 3" key="1">
    <citation type="submission" date="2016-10" db="EMBL/GenBank/DDBJ databases">
        <authorList>
            <person name="de Groot N.N."/>
        </authorList>
    </citation>
    <scope>NUCLEOTIDE SEQUENCE [LARGE SCALE GENOMIC DNA]</scope>
    <source>
        <strain evidence="2 3">MON 2.2</strain>
    </source>
</reference>
<name>A0A1G7F0X1_9ACTN</name>